<evidence type="ECO:0000313" key="4">
    <source>
        <dbReference type="Proteomes" id="UP000815846"/>
    </source>
</evidence>
<proteinExistence type="predicted"/>
<gene>
    <name evidence="3" type="ORF">CWS31_009495</name>
</gene>
<dbReference type="InterPro" id="IPR036715">
    <property type="entry name" value="A-2_3-sialylTrfase_sf"/>
</dbReference>
<dbReference type="Pfam" id="PF20157">
    <property type="entry name" value="Maf_flag10_N"/>
    <property type="match status" value="1"/>
</dbReference>
<dbReference type="InterPro" id="IPR002826">
    <property type="entry name" value="MptE-like"/>
</dbReference>
<organism evidence="3 4">
    <name type="scientific">Colwellia echini</name>
    <dbReference type="NCBI Taxonomy" id="1982103"/>
    <lineage>
        <taxon>Bacteria</taxon>
        <taxon>Pseudomonadati</taxon>
        <taxon>Pseudomonadota</taxon>
        <taxon>Gammaproteobacteria</taxon>
        <taxon>Alteromonadales</taxon>
        <taxon>Colwelliaceae</taxon>
        <taxon>Colwellia</taxon>
    </lineage>
</organism>
<protein>
    <submittedName>
        <fullName evidence="3">Motility associated factor glycosyltransferase family protein</fullName>
    </submittedName>
</protein>
<dbReference type="EMBL" id="PJAI02000009">
    <property type="protein sequence ID" value="TYK65589.1"/>
    <property type="molecule type" value="Genomic_DNA"/>
</dbReference>
<accession>A0ABY3MWV1</accession>
<dbReference type="SUPFAM" id="SSF102414">
    <property type="entry name" value="Alpha-2,3/8-sialyltransferase CstII"/>
    <property type="match status" value="1"/>
</dbReference>
<dbReference type="PANTHER" id="PTHR41786">
    <property type="entry name" value="MOTILITY ACCESSORY FACTOR MAF"/>
    <property type="match status" value="1"/>
</dbReference>
<dbReference type="InterPro" id="IPR045376">
    <property type="entry name" value="Maf_N"/>
</dbReference>
<evidence type="ECO:0000313" key="3">
    <source>
        <dbReference type="EMBL" id="TYK65589.1"/>
    </source>
</evidence>
<dbReference type="Pfam" id="PF01973">
    <property type="entry name" value="MptE-like"/>
    <property type="match status" value="1"/>
</dbReference>
<dbReference type="Gene3D" id="3.90.1480.10">
    <property type="entry name" value="Alpha-2,3-sialyltransferase"/>
    <property type="match status" value="1"/>
</dbReference>
<name>A0ABY3MWV1_9GAMM</name>
<dbReference type="PANTHER" id="PTHR41786:SF1">
    <property type="entry name" value="6-HYDROXYMETHYLPTERIN DIPHOSPHOKINASE MPTE-LIKE DOMAIN-CONTAINING PROTEIN"/>
    <property type="match status" value="1"/>
</dbReference>
<evidence type="ECO:0000259" key="1">
    <source>
        <dbReference type="Pfam" id="PF01973"/>
    </source>
</evidence>
<feature type="domain" description="Glycosyltransferase Maf N-terminal" evidence="2">
    <location>
        <begin position="26"/>
        <end position="242"/>
    </location>
</feature>
<dbReference type="Proteomes" id="UP000815846">
    <property type="component" value="Unassembled WGS sequence"/>
</dbReference>
<evidence type="ECO:0000259" key="2">
    <source>
        <dbReference type="Pfam" id="PF20157"/>
    </source>
</evidence>
<keyword evidence="4" id="KW-1185">Reference proteome</keyword>
<comment type="caution">
    <text evidence="3">The sequence shown here is derived from an EMBL/GenBank/DDBJ whole genome shotgun (WGS) entry which is preliminary data.</text>
</comment>
<sequence>MKYVWRDNLDTTDLTIKKMLLNATLKANLDTLQYFMPSIFDIFKNYTPTDSGVFIDDDGKIDLFNNGQSVYKGQAEEFSGNQVAEFIRNPLYYNLELSKIDDANCIYDHQRALNKISNRQVKNDNKTPFNEERYDFVCMVGSGLGYQITELFQNKKVQHFLLCEHSTDVFFAMLHCIELRPLIERCIANGGSFNVKIGNNDIDVINGINDILIKHGRFYLARFYFYQHYNSETNDASLRLLKTIGYRLAFGFGFMEDEIIGFRHTLANLKLGYKVCKKQTEFVNQDPKRQIFIVANGPSLDFSLEFLKQNQNDIIIVSCGTTLRALLKNNIKPDIHIEMERPVEMLPIMEEVEKQQEDSHLKLKDIQIIALNTVYSELLKKFKSPLLLKKVNDAGGKYIEQLDPLNVYVAPEHTNPTCPNAAMALITSLGFKEIYLLGTDFGYISNQHHHSKDSFYYDDDYRTSTPDQAGIDSIMTEDISRKGNFRDFVFSTEVFDSSRVGIEMLLAKNTDVNAYNCADGALIANAKPFKIEDIKLSSNSISKNEFLTDLLNTAFDNKAFTAKKLSKMADKTFKVLKVTLEQLMLIITTEVNSREELADLFARQHHLLVQLEAREGYQVNYWLIQGTFKYFQTYIMSHCFLYTDPVERKEFINYSLEIFREHVNFLFGELLKSINT</sequence>
<feature type="domain" description="6-hydroxymethylpterin diphosphokinase MptE-like" evidence="1">
    <location>
        <begin position="264"/>
        <end position="444"/>
    </location>
</feature>
<reference evidence="3 4" key="1">
    <citation type="submission" date="2019-08" db="EMBL/GenBank/DDBJ databases">
        <title>Microbe sample from Colwellia echini.</title>
        <authorList>
            <person name="Christiansen L."/>
            <person name="Pathiraja D."/>
            <person name="Schultz-Johansen M."/>
            <person name="Choi I.-G."/>
            <person name="Stougaard P."/>
        </authorList>
    </citation>
    <scope>NUCLEOTIDE SEQUENCE [LARGE SCALE GENOMIC DNA]</scope>
    <source>
        <strain evidence="3 4">A3</strain>
    </source>
</reference>